<evidence type="ECO:0000256" key="5">
    <source>
        <dbReference type="RuleBase" id="RU361187"/>
    </source>
</evidence>
<dbReference type="GO" id="GO:0005975">
    <property type="term" value="P:carbohydrate metabolic process"/>
    <property type="evidence" value="ECO:0007669"/>
    <property type="project" value="InterPro"/>
</dbReference>
<evidence type="ECO:0000256" key="4">
    <source>
        <dbReference type="PIRSR" id="PIRSR606710-2"/>
    </source>
</evidence>
<evidence type="ECO:0000256" key="1">
    <source>
        <dbReference type="ARBA" id="ARBA00009865"/>
    </source>
</evidence>
<proteinExistence type="inferred from homology"/>
<keyword evidence="2 5" id="KW-0378">Hydrolase</keyword>
<dbReference type="Gene3D" id="2.115.10.20">
    <property type="entry name" value="Glycosyl hydrolase domain, family 43"/>
    <property type="match status" value="1"/>
</dbReference>
<evidence type="ECO:0000313" key="6">
    <source>
        <dbReference type="EMBL" id="XCG64695.1"/>
    </source>
</evidence>
<dbReference type="AlphaFoldDB" id="A0AAU8DU14"/>
<dbReference type="PANTHER" id="PTHR42812:SF5">
    <property type="entry name" value="ENDO-ARABINASE"/>
    <property type="match status" value="1"/>
</dbReference>
<dbReference type="InterPro" id="IPR006710">
    <property type="entry name" value="Glyco_hydro_43"/>
</dbReference>
<dbReference type="SUPFAM" id="SSF75005">
    <property type="entry name" value="Arabinanase/levansucrase/invertase"/>
    <property type="match status" value="1"/>
</dbReference>
<evidence type="ECO:0000256" key="2">
    <source>
        <dbReference type="ARBA" id="ARBA00022801"/>
    </source>
</evidence>
<keyword evidence="3 5" id="KW-0326">Glycosidase</keyword>
<dbReference type="InterPro" id="IPR051795">
    <property type="entry name" value="Glycosyl_Hydrlase_43"/>
</dbReference>
<dbReference type="PANTHER" id="PTHR42812">
    <property type="entry name" value="BETA-XYLOSIDASE"/>
    <property type="match status" value="1"/>
</dbReference>
<organism evidence="6">
    <name type="scientific">Nakamurella sp. A5-74</name>
    <dbReference type="NCBI Taxonomy" id="3158264"/>
    <lineage>
        <taxon>Bacteria</taxon>
        <taxon>Bacillati</taxon>
        <taxon>Actinomycetota</taxon>
        <taxon>Actinomycetes</taxon>
        <taxon>Nakamurellales</taxon>
        <taxon>Nakamurellaceae</taxon>
        <taxon>Nakamurella</taxon>
    </lineage>
</organism>
<dbReference type="CDD" id="cd08999">
    <property type="entry name" value="GH43_ABN-like"/>
    <property type="match status" value="1"/>
</dbReference>
<accession>A0AAU8DU14</accession>
<name>A0AAU8DU14_9ACTN</name>
<evidence type="ECO:0000256" key="3">
    <source>
        <dbReference type="ARBA" id="ARBA00023295"/>
    </source>
</evidence>
<comment type="similarity">
    <text evidence="1 5">Belongs to the glycosyl hydrolase 43 family.</text>
</comment>
<reference evidence="6" key="1">
    <citation type="submission" date="2024-05" db="EMBL/GenBank/DDBJ databases">
        <authorList>
            <person name="Cai S.Y."/>
            <person name="Jin L.M."/>
            <person name="Li H.R."/>
        </authorList>
    </citation>
    <scope>NUCLEOTIDE SEQUENCE</scope>
    <source>
        <strain evidence="6">A5-74</strain>
    </source>
</reference>
<dbReference type="Pfam" id="PF04616">
    <property type="entry name" value="Glyco_hydro_43"/>
    <property type="match status" value="1"/>
</dbReference>
<dbReference type="InterPro" id="IPR023296">
    <property type="entry name" value="Glyco_hydro_beta-prop_sf"/>
</dbReference>
<protein>
    <submittedName>
        <fullName evidence="6">Glycoside hydrolase family 43 protein</fullName>
    </submittedName>
</protein>
<dbReference type="EMBL" id="CP159218">
    <property type="protein sequence ID" value="XCG64695.1"/>
    <property type="molecule type" value="Genomic_DNA"/>
</dbReference>
<dbReference type="RefSeq" id="WP_353650308.1">
    <property type="nucleotide sequence ID" value="NZ_CP159218.1"/>
</dbReference>
<sequence>MNAPVYDTDFPDPDVVALEGGRDFLAFATNGNGRNVQVAGSADLQTWEQLDDALPVLPGWTTEGKVWAPEVIALADGRWAMYYTTMAPDPAIQCIGVALADEPAGPYRDTRSGPLVCETKTGGSIDAHPFRAANGALYLFWKNDGNAVGVDTWISGQRLAADGVTLQGSPKQLFRQDLPWEGELVEAPFLWEHDGKFFMFYSANSYASADYAVGYAVADQPLGTYTKNPEPILVSDDAAAGPGHCSLFTDEHGQVWMAYHAWPGDAPGDDAFGRSMWLSKVSFDAAGLPLVVPPGG</sequence>
<gene>
    <name evidence="6" type="ORF">ABLG96_05065</name>
</gene>
<feature type="site" description="Important for catalytic activity, responsible for pKa modulation of the active site Glu and correct orientation of both the proton donor and substrate" evidence="4">
    <location>
        <position position="126"/>
    </location>
</feature>
<dbReference type="GO" id="GO:0004553">
    <property type="term" value="F:hydrolase activity, hydrolyzing O-glycosyl compounds"/>
    <property type="evidence" value="ECO:0007669"/>
    <property type="project" value="InterPro"/>
</dbReference>